<feature type="domain" description="DUF4283" evidence="2">
    <location>
        <begin position="151"/>
        <end position="236"/>
    </location>
</feature>
<proteinExistence type="predicted"/>
<feature type="compositionally biased region" description="Low complexity" evidence="1">
    <location>
        <begin position="24"/>
        <end position="33"/>
    </location>
</feature>
<evidence type="ECO:0000313" key="4">
    <source>
        <dbReference type="Proteomes" id="UP000886595"/>
    </source>
</evidence>
<feature type="region of interest" description="Disordered" evidence="1">
    <location>
        <begin position="23"/>
        <end position="60"/>
    </location>
</feature>
<sequence>MGKRKKPGALKFVASSKLGHFKGASAASSKPASLPVTTERSSAGDVHGEQPSSNHVGELDSLGESQSLKNVTSCTVEGSSSSAETIPDPPFEYLSMAEGHVVVSPLSGNAEPSLFARIQKSCMLQELGTPTTHVSGPPFVMIPDENIDSAKEEFKEFVFARFPGEVPPMGRIIGVVNAIWARAGPIIFVHKIGEGTFLLKVTNERTRDALLSRQVWMIKGCPMFVAAWSPEFTPEQPQLTSAVVPFEVAKVWVKVNLLAALPDRIVSGFSNGKEVEISVSYPWLPDKCSSCKKFGHKHQLCPVVGHEWRPTVPPATHRNVPSAARSLSRESKGKKRSRPGRSARARRQPASPQRDPPSEAQESLGTGTSESMMAQKDSSDDLQLVVNAELEEPSEGNASDKTCLKEGPPKQVVSLDMNLGFSTVHVYDVDDGTASDSDRAASNDPFFLVSNWKGLNSDTRHSSVKNWIGKYKPLFGARISRVLPAGWKYFANSDNQSTTRIIVVWHPNVSVTIYQASPHVVTCGIFILAENLSLTVSFVYEFNQVEERQQLWNELVLINADTPASRYPWAVDTAGMEVFNLANGLTYSWWNNQDANPVAKKIDHALINHNWAQMFPHSYCEFLEPEQSDHTPCLVRMASQSRRAPKPFKFFHHTIDHPEYLETVRNAWNFGTIQGFQQFKLAHSLKLLKPALRSLDARNYSGISLRVKEQASQVALIQRQLLSNPDTETARLEHEERGKLQVLAKAEQKFHRQKSRNQWHHLGDRDTTFYHRSVVQRASSNHIHFFRDSGDHMINTAEGIKEHAVDYFTDILGETELLSSPATVDQLREMMDFRCSEGQKVELMKDNMSGLEMNPSKSEIFFGGYNDTEAATLSDTSGFKLDFETVFRLKRVWSYFSAPASICVSWMRKLIFHRNGYWQTPDSPRFSPTIRRMLQLKPIVSELMRCVVGNGESASFWYDHWTELGPLFEVAGQSGPRSLRVRGNASVVDATVDGSWRFPAARSNEIQSIQMEITSLDLPMPSNGPDCYLWRKAGGTFGTSFSSKTTWEYLRVSAPVVFWTPLSIHHLHHLERKKCPHIYFSVFLYE</sequence>
<name>A0A8X7QT86_BRACI</name>
<evidence type="ECO:0000313" key="3">
    <source>
        <dbReference type="EMBL" id="KAG2275741.1"/>
    </source>
</evidence>
<protein>
    <recommendedName>
        <fullName evidence="2">DUF4283 domain-containing protein</fullName>
    </recommendedName>
</protein>
<gene>
    <name evidence="3" type="ORF">Bca52824_058296</name>
</gene>
<dbReference type="Pfam" id="PF14111">
    <property type="entry name" value="DUF4283"/>
    <property type="match status" value="1"/>
</dbReference>
<reference evidence="3 4" key="1">
    <citation type="submission" date="2020-02" db="EMBL/GenBank/DDBJ databases">
        <authorList>
            <person name="Ma Q."/>
            <person name="Huang Y."/>
            <person name="Song X."/>
            <person name="Pei D."/>
        </authorList>
    </citation>
    <scope>NUCLEOTIDE SEQUENCE [LARGE SCALE GENOMIC DNA]</scope>
    <source>
        <strain evidence="3">Sxm20200214</strain>
        <tissue evidence="3">Leaf</tissue>
    </source>
</reference>
<dbReference type="SUPFAM" id="SSF56219">
    <property type="entry name" value="DNase I-like"/>
    <property type="match status" value="1"/>
</dbReference>
<dbReference type="AlphaFoldDB" id="A0A8X7QT86"/>
<organism evidence="3 4">
    <name type="scientific">Brassica carinata</name>
    <name type="common">Ethiopian mustard</name>
    <name type="synonym">Abyssinian cabbage</name>
    <dbReference type="NCBI Taxonomy" id="52824"/>
    <lineage>
        <taxon>Eukaryota</taxon>
        <taxon>Viridiplantae</taxon>
        <taxon>Streptophyta</taxon>
        <taxon>Embryophyta</taxon>
        <taxon>Tracheophyta</taxon>
        <taxon>Spermatophyta</taxon>
        <taxon>Magnoliopsida</taxon>
        <taxon>eudicotyledons</taxon>
        <taxon>Gunneridae</taxon>
        <taxon>Pentapetalae</taxon>
        <taxon>rosids</taxon>
        <taxon>malvids</taxon>
        <taxon>Brassicales</taxon>
        <taxon>Brassicaceae</taxon>
        <taxon>Brassiceae</taxon>
        <taxon>Brassica</taxon>
    </lineage>
</organism>
<feature type="compositionally biased region" description="Basic residues" evidence="1">
    <location>
        <begin position="332"/>
        <end position="347"/>
    </location>
</feature>
<dbReference type="InterPro" id="IPR025558">
    <property type="entry name" value="DUF4283"/>
</dbReference>
<feature type="compositionally biased region" description="Polar residues" evidence="1">
    <location>
        <begin position="360"/>
        <end position="372"/>
    </location>
</feature>
<keyword evidence="4" id="KW-1185">Reference proteome</keyword>
<dbReference type="EMBL" id="JAAMPC010000012">
    <property type="protein sequence ID" value="KAG2275741.1"/>
    <property type="molecule type" value="Genomic_DNA"/>
</dbReference>
<dbReference type="Gene3D" id="3.60.10.10">
    <property type="entry name" value="Endonuclease/exonuclease/phosphatase"/>
    <property type="match status" value="1"/>
</dbReference>
<dbReference type="InterPro" id="IPR040256">
    <property type="entry name" value="At4g02000-like"/>
</dbReference>
<dbReference type="PANTHER" id="PTHR31286">
    <property type="entry name" value="GLYCINE-RICH CELL WALL STRUCTURAL PROTEIN 1.8-LIKE"/>
    <property type="match status" value="1"/>
</dbReference>
<comment type="caution">
    <text evidence="3">The sequence shown here is derived from an EMBL/GenBank/DDBJ whole genome shotgun (WGS) entry which is preliminary data.</text>
</comment>
<accession>A0A8X7QT86</accession>
<dbReference type="InterPro" id="IPR036691">
    <property type="entry name" value="Endo/exonu/phosph_ase_sf"/>
</dbReference>
<dbReference type="Proteomes" id="UP000886595">
    <property type="component" value="Unassembled WGS sequence"/>
</dbReference>
<evidence type="ECO:0000259" key="2">
    <source>
        <dbReference type="Pfam" id="PF14111"/>
    </source>
</evidence>
<dbReference type="OrthoDB" id="1112026at2759"/>
<evidence type="ECO:0000256" key="1">
    <source>
        <dbReference type="SAM" id="MobiDB-lite"/>
    </source>
</evidence>
<dbReference type="PANTHER" id="PTHR31286:SF154">
    <property type="entry name" value="CCHC-TYPE DOMAIN-CONTAINING PROTEIN"/>
    <property type="match status" value="1"/>
</dbReference>
<feature type="region of interest" description="Disordered" evidence="1">
    <location>
        <begin position="308"/>
        <end position="380"/>
    </location>
</feature>